<name>A0A0F7S866_9BASI</name>
<keyword evidence="3" id="KW-1185">Reference proteome</keyword>
<evidence type="ECO:0000313" key="3">
    <source>
        <dbReference type="Proteomes" id="UP000242770"/>
    </source>
</evidence>
<feature type="compositionally biased region" description="Acidic residues" evidence="1">
    <location>
        <begin position="58"/>
        <end position="73"/>
    </location>
</feature>
<gene>
    <name evidence="2" type="primary">SSCI34030.1</name>
</gene>
<feature type="compositionally biased region" description="Basic residues" evidence="1">
    <location>
        <begin position="21"/>
        <end position="53"/>
    </location>
</feature>
<reference evidence="3" key="1">
    <citation type="submission" date="2014-06" db="EMBL/GenBank/DDBJ databases">
        <authorList>
            <person name="Berkman P.J."/>
        </authorList>
    </citation>
    <scope>NUCLEOTIDE SEQUENCE [LARGE SCALE GENOMIC DNA]</scope>
</reference>
<accession>A0A0F7S866</accession>
<feature type="region of interest" description="Disordered" evidence="1">
    <location>
        <begin position="21"/>
        <end position="73"/>
    </location>
</feature>
<dbReference type="AlphaFoldDB" id="A0A0F7S866"/>
<protein>
    <submittedName>
        <fullName evidence="2">Uncharacterized protein</fullName>
    </submittedName>
</protein>
<organism evidence="2 3">
    <name type="scientific">Sporisorium scitamineum</name>
    <dbReference type="NCBI Taxonomy" id="49012"/>
    <lineage>
        <taxon>Eukaryota</taxon>
        <taxon>Fungi</taxon>
        <taxon>Dikarya</taxon>
        <taxon>Basidiomycota</taxon>
        <taxon>Ustilaginomycotina</taxon>
        <taxon>Ustilaginomycetes</taxon>
        <taxon>Ustilaginales</taxon>
        <taxon>Ustilaginaceae</taxon>
        <taxon>Sporisorium</taxon>
    </lineage>
</organism>
<sequence>MGKQTKSTKKFLRTQLDSTIKRRRDHQKKRKVIERSAAAKRQKQLRNTGKKVRKDADAPEDLAEFDDDEDCRW</sequence>
<evidence type="ECO:0000256" key="1">
    <source>
        <dbReference type="SAM" id="MobiDB-lite"/>
    </source>
</evidence>
<dbReference type="EMBL" id="CCFA01001902">
    <property type="protein sequence ID" value="CDW97544.1"/>
    <property type="molecule type" value="Genomic_DNA"/>
</dbReference>
<proteinExistence type="predicted"/>
<dbReference type="STRING" id="49012.A0A0F7S866"/>
<evidence type="ECO:0000313" key="2">
    <source>
        <dbReference type="EMBL" id="CDW97544.1"/>
    </source>
</evidence>
<dbReference type="Proteomes" id="UP000242770">
    <property type="component" value="Unassembled WGS sequence"/>
</dbReference>